<evidence type="ECO:0000256" key="7">
    <source>
        <dbReference type="ARBA" id="ARBA00022840"/>
    </source>
</evidence>
<sequence>MGLLKVGTPLHWDDMLEHCNYIRRHGVLQFLSIYRRMQHLENDPFFYGDELEYSLLKLNPNKTVQLSLRGPEVMDRLRGQEQESTGNGCAWHQEYGSWMLEGTPKLPYDGYAMSLVGVEQNMRLRRGRLLSALHADEVAPTLVAFPLMGVGPSFAATSTDSRSIAESSSVPDEVINPHPRFGTLTANIRQRRGSKVDIRMPLFQDLRTPEFESTEHPTIDMDCMAYGMGCCCLQVTFQASNMKESRYLYDQLAVLAPIMMAMTAATPVLKGRLAATDARWSVISQSVDDRTPAERGLEPGAPDPRMAGHGVRRQSKSRYDSISCYIHPSSQAYNDIPCEIDEEIRALLEDEGVDQALAQHIAHLFTRDPLVAFEGLIEADDEKSTDHFESVQSTNWQTVRWKPPPAKEGCAPHIGWRTEFRSMEIQLTDFENAAFTAFMVLIARAIVVFNLDFLTALSLVDANMARAHTEDAVRTQKFWFRKSVESEEDEVCEMSMDEIMNGNGAGFPGLIPLCYAYLKHIGCDESSFMRLDQYLKFIQRRASGELPTPATWMRSFIRSHPAYAFDSVVSEPIAHDLVKACSEIGLGQRPAVELLGDVQVEPITNGQYEIPLFAKKLSLTERKGLLEKLWPHRSDVSMLCSQEMDREQSCGFAAGERRHHTRLTACS</sequence>
<keyword evidence="13" id="KW-1185">Reference proteome</keyword>
<dbReference type="Gene3D" id="1.10.8.960">
    <property type="match status" value="1"/>
</dbReference>
<dbReference type="Pfam" id="PF03074">
    <property type="entry name" value="GCS"/>
    <property type="match status" value="1"/>
</dbReference>
<keyword evidence="4 10" id="KW-0436">Ligase</keyword>
<evidence type="ECO:0000256" key="10">
    <source>
        <dbReference type="RuleBase" id="RU367135"/>
    </source>
</evidence>
<comment type="catalytic activity">
    <reaction evidence="10">
        <text>L-cysteine + L-glutamate + ATP = gamma-L-glutamyl-L-cysteine + ADP + phosphate + H(+)</text>
        <dbReference type="Rhea" id="RHEA:13285"/>
        <dbReference type="ChEBI" id="CHEBI:15378"/>
        <dbReference type="ChEBI" id="CHEBI:29985"/>
        <dbReference type="ChEBI" id="CHEBI:30616"/>
        <dbReference type="ChEBI" id="CHEBI:35235"/>
        <dbReference type="ChEBI" id="CHEBI:43474"/>
        <dbReference type="ChEBI" id="CHEBI:58173"/>
        <dbReference type="ChEBI" id="CHEBI:456216"/>
        <dbReference type="EC" id="6.3.2.2"/>
    </reaction>
</comment>
<name>A0ABP0MF32_9DINO</name>
<keyword evidence="6 10" id="KW-0547">Nucleotide-binding</keyword>
<dbReference type="EMBL" id="CAXAMM010021112">
    <property type="protein sequence ID" value="CAK9049307.1"/>
    <property type="molecule type" value="Genomic_DNA"/>
</dbReference>
<evidence type="ECO:0000256" key="4">
    <source>
        <dbReference type="ARBA" id="ARBA00022598"/>
    </source>
</evidence>
<dbReference type="GO" id="GO:0016874">
    <property type="term" value="F:ligase activity"/>
    <property type="evidence" value="ECO:0007669"/>
    <property type="project" value="UniProtKB-KW"/>
</dbReference>
<keyword evidence="7 10" id="KW-0067">ATP-binding</keyword>
<feature type="compositionally biased region" description="Basic and acidic residues" evidence="11">
    <location>
        <begin position="288"/>
        <end position="297"/>
    </location>
</feature>
<comment type="pathway">
    <text evidence="1 10">Sulfur metabolism; glutathione biosynthesis; glutathione from L-cysteine and L-glutamate: step 1/2.</text>
</comment>
<dbReference type="PANTHER" id="PTHR11164">
    <property type="entry name" value="GLUTAMATE CYSTEINE LIGASE"/>
    <property type="match status" value="1"/>
</dbReference>
<evidence type="ECO:0000256" key="1">
    <source>
        <dbReference type="ARBA" id="ARBA00005006"/>
    </source>
</evidence>
<dbReference type="Gene3D" id="3.30.590.50">
    <property type="match status" value="2"/>
</dbReference>
<dbReference type="PANTHER" id="PTHR11164:SF0">
    <property type="entry name" value="GLUTAMATE--CYSTEINE LIGASE CATALYTIC SUBUNIT"/>
    <property type="match status" value="1"/>
</dbReference>
<dbReference type="InterPro" id="IPR014746">
    <property type="entry name" value="Gln_synth/guanido_kin_cat_dom"/>
</dbReference>
<dbReference type="SUPFAM" id="SSF55931">
    <property type="entry name" value="Glutamine synthetase/guanido kinase"/>
    <property type="match status" value="1"/>
</dbReference>
<evidence type="ECO:0000256" key="11">
    <source>
        <dbReference type="SAM" id="MobiDB-lite"/>
    </source>
</evidence>
<accession>A0ABP0MF32</accession>
<evidence type="ECO:0000256" key="9">
    <source>
        <dbReference type="ARBA" id="ARBA00032122"/>
    </source>
</evidence>
<comment type="caution">
    <text evidence="12">The sequence shown here is derived from an EMBL/GenBank/DDBJ whole genome shotgun (WGS) entry which is preliminary data.</text>
</comment>
<evidence type="ECO:0000313" key="13">
    <source>
        <dbReference type="Proteomes" id="UP001642464"/>
    </source>
</evidence>
<organism evidence="12 13">
    <name type="scientific">Durusdinium trenchii</name>
    <dbReference type="NCBI Taxonomy" id="1381693"/>
    <lineage>
        <taxon>Eukaryota</taxon>
        <taxon>Sar</taxon>
        <taxon>Alveolata</taxon>
        <taxon>Dinophyceae</taxon>
        <taxon>Suessiales</taxon>
        <taxon>Symbiodiniaceae</taxon>
        <taxon>Durusdinium</taxon>
    </lineage>
</organism>
<dbReference type="Proteomes" id="UP001642464">
    <property type="component" value="Unassembled WGS sequence"/>
</dbReference>
<evidence type="ECO:0000256" key="3">
    <source>
        <dbReference type="ARBA" id="ARBA00012220"/>
    </source>
</evidence>
<evidence type="ECO:0000256" key="8">
    <source>
        <dbReference type="ARBA" id="ARBA00030585"/>
    </source>
</evidence>
<proteinExistence type="inferred from homology"/>
<dbReference type="EC" id="6.3.2.2" evidence="3 10"/>
<gene>
    <name evidence="12" type="ORF">SCF082_LOCUS27341</name>
</gene>
<protein>
    <recommendedName>
        <fullName evidence="3 10">Glutamate--cysteine ligase</fullName>
        <ecNumber evidence="3 10">6.3.2.2</ecNumber>
    </recommendedName>
    <alternativeName>
        <fullName evidence="9 10">Gamma-ECS</fullName>
    </alternativeName>
    <alternativeName>
        <fullName evidence="8 10">Gamma-glutamylcysteine synthetase</fullName>
    </alternativeName>
</protein>
<evidence type="ECO:0000256" key="6">
    <source>
        <dbReference type="ARBA" id="ARBA00022741"/>
    </source>
</evidence>
<keyword evidence="5 10" id="KW-0317">Glutathione biosynthesis</keyword>
<comment type="similarity">
    <text evidence="2 10">Belongs to the glutamate--cysteine ligase type 3 family.</text>
</comment>
<reference evidence="12 13" key="1">
    <citation type="submission" date="2024-02" db="EMBL/GenBank/DDBJ databases">
        <authorList>
            <person name="Chen Y."/>
            <person name="Shah S."/>
            <person name="Dougan E. K."/>
            <person name="Thang M."/>
            <person name="Chan C."/>
        </authorList>
    </citation>
    <scope>NUCLEOTIDE SEQUENCE [LARGE SCALE GENOMIC DNA]</scope>
</reference>
<evidence type="ECO:0000313" key="12">
    <source>
        <dbReference type="EMBL" id="CAK9049307.1"/>
    </source>
</evidence>
<feature type="region of interest" description="Disordered" evidence="11">
    <location>
        <begin position="288"/>
        <end position="315"/>
    </location>
</feature>
<dbReference type="InterPro" id="IPR004308">
    <property type="entry name" value="GCS"/>
</dbReference>
<evidence type="ECO:0000256" key="2">
    <source>
        <dbReference type="ARBA" id="ARBA00008100"/>
    </source>
</evidence>
<evidence type="ECO:0000256" key="5">
    <source>
        <dbReference type="ARBA" id="ARBA00022684"/>
    </source>
</evidence>